<evidence type="ECO:0000256" key="4">
    <source>
        <dbReference type="ARBA" id="ARBA00022581"/>
    </source>
</evidence>
<keyword evidence="2 18" id="KW-0244">Early protein</keyword>
<dbReference type="GO" id="GO:0030430">
    <property type="term" value="C:host cell cytoplasm"/>
    <property type="evidence" value="ECO:0007669"/>
    <property type="project" value="UniProtKB-SubCell"/>
</dbReference>
<keyword evidence="4 18" id="KW-0945">Host-virus interaction</keyword>
<evidence type="ECO:0000313" key="20">
    <source>
        <dbReference type="EMBL" id="QHI05883.1"/>
    </source>
</evidence>
<comment type="function">
    <text evidence="19">E7 protein has both transforming and trans-activating activities.</text>
</comment>
<keyword evidence="11 18" id="KW-0238">DNA-binding</keyword>
<evidence type="ECO:0000256" key="16">
    <source>
        <dbReference type="ARBA" id="ARBA00023280"/>
    </source>
</evidence>
<evidence type="ECO:0000256" key="19">
    <source>
        <dbReference type="PIRNR" id="PIRNR003407"/>
    </source>
</evidence>
<dbReference type="SUPFAM" id="SSF161234">
    <property type="entry name" value="E7 C-terminal domain-like"/>
    <property type="match status" value="1"/>
</dbReference>
<keyword evidence="1 18" id="KW-1121">Modulation of host cell cycle by virus</keyword>
<dbReference type="Gene3D" id="3.30.160.330">
    <property type="match status" value="1"/>
</dbReference>
<keyword evidence="10 18" id="KW-0805">Transcription regulation</keyword>
<evidence type="ECO:0000256" key="7">
    <source>
        <dbReference type="ARBA" id="ARBA00022771"/>
    </source>
</evidence>
<keyword evidence="8 18" id="KW-1114">Inhibition of host interferon signaling pathway by virus</keyword>
<evidence type="ECO:0000256" key="9">
    <source>
        <dbReference type="ARBA" id="ARBA00022833"/>
    </source>
</evidence>
<feature type="short sequence motif" description="LXCXE motif; interaction with host RB1 and TMEM173/STING" evidence="18">
    <location>
        <begin position="26"/>
        <end position="30"/>
    </location>
</feature>
<gene>
    <name evidence="18" type="primary">E7</name>
</gene>
<evidence type="ECO:0000256" key="1">
    <source>
        <dbReference type="ARBA" id="ARBA00022504"/>
    </source>
</evidence>
<comment type="similarity">
    <text evidence="18 19">Belongs to the papillomaviridae E7 protein family.</text>
</comment>
<keyword evidence="13 18" id="KW-0804">Transcription</keyword>
<evidence type="ECO:0000256" key="11">
    <source>
        <dbReference type="ARBA" id="ARBA00023125"/>
    </source>
</evidence>
<feature type="zinc finger region" evidence="18">
    <location>
        <begin position="69"/>
        <end position="105"/>
    </location>
</feature>
<comment type="subcellular location">
    <subcellularLocation>
        <location evidence="18">Host cytoplasm</location>
    </subcellularLocation>
    <subcellularLocation>
        <location evidence="18">Host nucleus</location>
    </subcellularLocation>
    <text evidence="18">Predominantly found in the host nucleus.</text>
</comment>
<dbReference type="GO" id="GO:0052170">
    <property type="term" value="P:symbiont-mediated suppression of host innate immune response"/>
    <property type="evidence" value="ECO:0007669"/>
    <property type="project" value="UniProtKB-KW"/>
</dbReference>
<dbReference type="Pfam" id="PF00527">
    <property type="entry name" value="E7"/>
    <property type="match status" value="1"/>
</dbReference>
<comment type="domain">
    <text evidence="18">The E7 terminal domain is an intrinsically disordered domain, whose flexibility and conformational transitions confer target adaptability to the oncoprotein. It allows adaptation to a variety of protein targets and exposes the PEST degradation sequence that regulates its turnover in the cell.</text>
</comment>
<evidence type="ECO:0000256" key="17">
    <source>
        <dbReference type="ARBA" id="ARBA00023309"/>
    </source>
</evidence>
<evidence type="ECO:0000256" key="8">
    <source>
        <dbReference type="ARBA" id="ARBA00022830"/>
    </source>
</evidence>
<dbReference type="GO" id="GO:0003700">
    <property type="term" value="F:DNA-binding transcription factor activity"/>
    <property type="evidence" value="ECO:0007669"/>
    <property type="project" value="UniProtKB-UniRule"/>
</dbReference>
<keyword evidence="16 18" id="KW-0899">Viral immunoevasion</keyword>
<dbReference type="GO" id="GO:0003677">
    <property type="term" value="F:DNA binding"/>
    <property type="evidence" value="ECO:0007669"/>
    <property type="project" value="UniProtKB-UniRule"/>
</dbReference>
<dbReference type="EMBL" id="MK343390">
    <property type="protein sequence ID" value="QHI05883.1"/>
    <property type="molecule type" value="Genomic_DNA"/>
</dbReference>
<comment type="PTM">
    <text evidence="18">Highly phosphorylated.</text>
</comment>
<dbReference type="InterPro" id="IPR000148">
    <property type="entry name" value="Papilloma_E7"/>
</dbReference>
<dbReference type="GO" id="GO:0019904">
    <property type="term" value="F:protein domain specific binding"/>
    <property type="evidence" value="ECO:0007669"/>
    <property type="project" value="UniProtKB-UniRule"/>
</dbReference>
<organismHost>
    <name type="scientific">Homo sapiens</name>
    <name type="common">Human</name>
    <dbReference type="NCBI Taxonomy" id="9606"/>
</organismHost>
<comment type="subunit">
    <text evidence="18">Homodimer. Homooligomer. Interacts with host RB1; this interaction induces dissociation of RB1-E2F1 complex thereby disrupting RB1 activity. Interacts with host EP300; this interaction represses EP300 transcriptional activity. Interacts with protein E2; this interaction inhibits E7 oncogenic activity. Interacts with host TMEM173/STING; this interaction impairs the ability of TMEM173/STING to sense cytosolic DNA and promote the production of type I interferon (IFN-alpha and IFN-beta).</text>
</comment>
<proteinExistence type="inferred from homology"/>
<evidence type="ECO:0000256" key="2">
    <source>
        <dbReference type="ARBA" id="ARBA00022518"/>
    </source>
</evidence>
<dbReference type="PIRSF" id="PIRSF003407">
    <property type="entry name" value="Papvi_E7"/>
    <property type="match status" value="1"/>
</dbReference>
<name>A0A6B9RT65_HPV67</name>
<keyword evidence="5 18" id="KW-1090">Inhibition of host innate immune response by virus</keyword>
<dbReference type="HAMAP" id="MF_04004">
    <property type="entry name" value="PPV_E7"/>
    <property type="match status" value="1"/>
</dbReference>
<dbReference type="SMR" id="A0A6B9RT65"/>
<feature type="short sequence motif" description="Nuclear export signal" evidence="18">
    <location>
        <begin position="87"/>
        <end position="95"/>
    </location>
</feature>
<keyword evidence="9 18" id="KW-0862">Zinc</keyword>
<evidence type="ECO:0000256" key="14">
    <source>
        <dbReference type="ARBA" id="ARBA00023200"/>
    </source>
</evidence>
<evidence type="ECO:0000256" key="6">
    <source>
        <dbReference type="ARBA" id="ARBA00022723"/>
    </source>
</evidence>
<evidence type="ECO:0000256" key="10">
    <source>
        <dbReference type="ARBA" id="ARBA00023015"/>
    </source>
</evidence>
<reference evidence="20" key="1">
    <citation type="submission" date="2018-12" db="EMBL/GenBank/DDBJ databases">
        <title>Molecular evolution of cervical cancer-causing human papillomaviruses in central China.</title>
        <authorList>
            <person name="Peng X."/>
        </authorList>
    </citation>
    <scope>NUCLEOTIDE SEQUENCE</scope>
    <source>
        <strain evidence="20">T51</strain>
    </source>
</reference>
<evidence type="ECO:0000256" key="5">
    <source>
        <dbReference type="ARBA" id="ARBA00022632"/>
    </source>
</evidence>
<dbReference type="GO" id="GO:0008270">
    <property type="term" value="F:zinc ion binding"/>
    <property type="evidence" value="ECO:0007669"/>
    <property type="project" value="UniProtKB-KW"/>
</dbReference>
<dbReference type="GO" id="GO:0006351">
    <property type="term" value="P:DNA-templated transcription"/>
    <property type="evidence" value="ECO:0007669"/>
    <property type="project" value="UniProtKB-UniRule"/>
</dbReference>
<keyword evidence="14 18" id="KW-1035">Host cytoplasm</keyword>
<accession>A0A6B9RT65</accession>
<evidence type="ECO:0000256" key="3">
    <source>
        <dbReference type="ARBA" id="ARBA00022562"/>
    </source>
</evidence>
<keyword evidence="15" id="KW-0922">Interferon antiviral system evasion</keyword>
<comment type="caution">
    <text evidence="18">Lacks conserved residue(s) required for the propagation of feature annotation.</text>
</comment>
<keyword evidence="7 18" id="KW-0863">Zinc-finger</keyword>
<evidence type="ECO:0000256" key="12">
    <source>
        <dbReference type="ARBA" id="ARBA00023159"/>
    </source>
</evidence>
<keyword evidence="3 18" id="KW-1048">Host nucleus</keyword>
<keyword evidence="12 18" id="KW-0010">Activator</keyword>
<organism evidence="20">
    <name type="scientific">Human papillomavirus 67</name>
    <dbReference type="NCBI Taxonomy" id="37120"/>
    <lineage>
        <taxon>Viruses</taxon>
        <taxon>Monodnaviria</taxon>
        <taxon>Shotokuvirae</taxon>
        <taxon>Cossaviricota</taxon>
        <taxon>Papovaviricetes</taxon>
        <taxon>Zurhausenvirales</taxon>
        <taxon>Papillomaviridae</taxon>
        <taxon>Firstpapillomavirinae</taxon>
        <taxon>Alphapapillomavirus</taxon>
        <taxon>Alphapapillomavirus 9</taxon>
    </lineage>
</organism>
<dbReference type="GO" id="GO:0039502">
    <property type="term" value="P:symbiont-mediated suppression of host type I interferon-mediated signaling pathway"/>
    <property type="evidence" value="ECO:0007669"/>
    <property type="project" value="UniProtKB-UniRule"/>
</dbReference>
<evidence type="ECO:0000256" key="13">
    <source>
        <dbReference type="ARBA" id="ARBA00023163"/>
    </source>
</evidence>
<evidence type="ECO:0000256" key="18">
    <source>
        <dbReference type="HAMAP-Rule" id="MF_04004"/>
    </source>
</evidence>
<keyword evidence="6 18" id="KW-0479">Metal-binding</keyword>
<evidence type="ECO:0000256" key="15">
    <source>
        <dbReference type="ARBA" id="ARBA00023258"/>
    </source>
</evidence>
<dbReference type="GO" id="GO:0039645">
    <property type="term" value="P:symbiont-mediated perturbation of host cell cycle G1/S transition checkpoint"/>
    <property type="evidence" value="ECO:0007669"/>
    <property type="project" value="UniProtKB-UniRule"/>
</dbReference>
<dbReference type="GO" id="GO:0042025">
    <property type="term" value="C:host cell nucleus"/>
    <property type="evidence" value="ECO:0007669"/>
    <property type="project" value="UniProtKB-SubCell"/>
</dbReference>
<sequence length="110" mass="12756">MHGPKPTVQEIVLELCPYNEIQPVDLVCHEQLGDSDDEIDEPDHAVNHHQHLLLARRDEQQRHRIQCLCCKCNKALQLVVEASRDNLRTLQQLFMDSLNFVCPWCATETQ</sequence>
<keyword evidence="17 18" id="KW-1078">G1/S host cell cycle checkpoint dysregulation by virus</keyword>
<protein>
    <recommendedName>
        <fullName evidence="18 19">Protein E7</fullName>
    </recommendedName>
</protein>
<comment type="function">
    <text evidence="18">Plays a role in viral genome replication by driving entry of quiescent cells into the cell cycle. Stimulation of progression from G1 to S phase allows the virus to efficiently use the cellular DNA replicating machinery to achieve viral genome replication. E7 protein has both transforming and trans-activating activities. Induces the disassembly of the E2F1 transcription factor from RB1, with subsequent transcriptional activation of E2F1-regulated S-phase genes. Interferes with host histone deacetylation mediated by HDAC1 and HDAC2, leading to transcription activation. Plays also a role in the inhibition of both antiviral and antiproliferative functions of host interferon alpha. Interaction with host TMEM173/STING impairs the ability of TMEM173/STING to sense cytosolic DNA and promote the production of type I interferon (IFN-alpha and IFN-beta).</text>
</comment>